<dbReference type="PRINTS" id="PR00081">
    <property type="entry name" value="GDHRDH"/>
</dbReference>
<reference evidence="4" key="1">
    <citation type="submission" date="2023-07" db="EMBL/GenBank/DDBJ databases">
        <title>Genomic Encyclopedia of Type Strains, Phase IV (KMG-IV): sequencing the most valuable type-strain genomes for metagenomic binning, comparative biology and taxonomic classification.</title>
        <authorList>
            <person name="Goeker M."/>
        </authorList>
    </citation>
    <scope>NUCLEOTIDE SEQUENCE</scope>
    <source>
        <strain evidence="4">DSM 24202</strain>
    </source>
</reference>
<dbReference type="Pfam" id="PF13561">
    <property type="entry name" value="adh_short_C2"/>
    <property type="match status" value="1"/>
</dbReference>
<proteinExistence type="inferred from homology"/>
<name>A0AAE4APE6_9BACT</name>
<dbReference type="Gene3D" id="3.40.50.720">
    <property type="entry name" value="NAD(P)-binding Rossmann-like Domain"/>
    <property type="match status" value="1"/>
</dbReference>
<dbReference type="GO" id="GO:0032787">
    <property type="term" value="P:monocarboxylic acid metabolic process"/>
    <property type="evidence" value="ECO:0007669"/>
    <property type="project" value="UniProtKB-ARBA"/>
</dbReference>
<evidence type="ECO:0000313" key="5">
    <source>
        <dbReference type="Proteomes" id="UP001238163"/>
    </source>
</evidence>
<comment type="caution">
    <text evidence="4">The sequence shown here is derived from an EMBL/GenBank/DDBJ whole genome shotgun (WGS) entry which is preliminary data.</text>
</comment>
<dbReference type="InterPro" id="IPR050259">
    <property type="entry name" value="SDR"/>
</dbReference>
<dbReference type="PANTHER" id="PTHR42879">
    <property type="entry name" value="3-OXOACYL-(ACYL-CARRIER-PROTEIN) REDUCTASE"/>
    <property type="match status" value="1"/>
</dbReference>
<comment type="similarity">
    <text evidence="1">Belongs to the short-chain dehydrogenases/reductases (SDR) family.</text>
</comment>
<evidence type="ECO:0000259" key="3">
    <source>
        <dbReference type="SMART" id="SM00822"/>
    </source>
</evidence>
<protein>
    <submittedName>
        <fullName evidence="4">NAD(P)-dependent dehydrogenase (Short-subunit alcohol dehydrogenase family)</fullName>
    </submittedName>
</protein>
<keyword evidence="2" id="KW-0560">Oxidoreductase</keyword>
<dbReference type="Proteomes" id="UP001238163">
    <property type="component" value="Unassembled WGS sequence"/>
</dbReference>
<sequence>MGPLQGKVAVVTGASRGLGKGVALVLAEQGADVVVNYRSQAEEAEEVCRDVRAMGVRALALQADVGTGAAVDAMFAKIDEVFGRIDILVNNAGTSRAETIFEMTEESWDFILSTNLKSMFLCSKAAMLRMREQHDGRIINMSSVVGHQGALFGHVHYAATKSGILGFTKTLARTGAPLGITVNAVAPGIINTELLFATHGEAGVKKLADGIPLGLGEPRDIGLSVAFLAGEGGRYITGTCIDVNGGMYMRS</sequence>
<dbReference type="SUPFAM" id="SSF51735">
    <property type="entry name" value="NAD(P)-binding Rossmann-fold domains"/>
    <property type="match status" value="1"/>
</dbReference>
<evidence type="ECO:0000313" key="4">
    <source>
        <dbReference type="EMBL" id="MDQ0291249.1"/>
    </source>
</evidence>
<dbReference type="PRINTS" id="PR00080">
    <property type="entry name" value="SDRFAMILY"/>
</dbReference>
<dbReference type="SMART" id="SM00822">
    <property type="entry name" value="PKS_KR"/>
    <property type="match status" value="1"/>
</dbReference>
<evidence type="ECO:0000256" key="1">
    <source>
        <dbReference type="ARBA" id="ARBA00006484"/>
    </source>
</evidence>
<feature type="domain" description="Ketoreductase" evidence="3">
    <location>
        <begin position="7"/>
        <end position="188"/>
    </location>
</feature>
<dbReference type="EMBL" id="JAUSVL010000001">
    <property type="protein sequence ID" value="MDQ0291249.1"/>
    <property type="molecule type" value="Genomic_DNA"/>
</dbReference>
<dbReference type="InterPro" id="IPR036291">
    <property type="entry name" value="NAD(P)-bd_dom_sf"/>
</dbReference>
<dbReference type="InterPro" id="IPR020904">
    <property type="entry name" value="Sc_DH/Rdtase_CS"/>
</dbReference>
<dbReference type="RefSeq" id="WP_307263762.1">
    <property type="nucleotide sequence ID" value="NZ_JAUSVL010000001.1"/>
</dbReference>
<dbReference type="InterPro" id="IPR057326">
    <property type="entry name" value="KR_dom"/>
</dbReference>
<organism evidence="4 5">
    <name type="scientific">Oligosphaera ethanolica</name>
    <dbReference type="NCBI Taxonomy" id="760260"/>
    <lineage>
        <taxon>Bacteria</taxon>
        <taxon>Pseudomonadati</taxon>
        <taxon>Lentisphaerota</taxon>
        <taxon>Oligosphaeria</taxon>
        <taxon>Oligosphaerales</taxon>
        <taxon>Oligosphaeraceae</taxon>
        <taxon>Oligosphaera</taxon>
    </lineage>
</organism>
<evidence type="ECO:0000256" key="2">
    <source>
        <dbReference type="ARBA" id="ARBA00023002"/>
    </source>
</evidence>
<dbReference type="InterPro" id="IPR002347">
    <property type="entry name" value="SDR_fam"/>
</dbReference>
<dbReference type="AlphaFoldDB" id="A0AAE4APE6"/>
<dbReference type="FunFam" id="3.40.50.720:FF:000173">
    <property type="entry name" value="3-oxoacyl-[acyl-carrier protein] reductase"/>
    <property type="match status" value="1"/>
</dbReference>
<accession>A0AAE4APE6</accession>
<dbReference type="GO" id="GO:0016491">
    <property type="term" value="F:oxidoreductase activity"/>
    <property type="evidence" value="ECO:0007669"/>
    <property type="project" value="UniProtKB-KW"/>
</dbReference>
<dbReference type="PROSITE" id="PS00061">
    <property type="entry name" value="ADH_SHORT"/>
    <property type="match status" value="1"/>
</dbReference>
<dbReference type="PANTHER" id="PTHR42879:SF2">
    <property type="entry name" value="3-OXOACYL-[ACYL-CARRIER-PROTEIN] REDUCTASE FABG"/>
    <property type="match status" value="1"/>
</dbReference>
<keyword evidence="5" id="KW-1185">Reference proteome</keyword>
<gene>
    <name evidence="4" type="ORF">J3R75_003356</name>
</gene>